<gene>
    <name evidence="1" type="ORF">CGS50_003365</name>
</gene>
<name>A0A2J4JS37_9FIRM</name>
<comment type="caution">
    <text evidence="1">The sequence shown here is derived from an EMBL/GenBank/DDBJ whole genome shotgun (WGS) entry which is preliminary data.</text>
</comment>
<dbReference type="AlphaFoldDB" id="A0A2J4JS37"/>
<evidence type="ECO:0000313" key="1">
    <source>
        <dbReference type="EMBL" id="PLK30666.1"/>
    </source>
</evidence>
<organism evidence="1 2">
    <name type="scientific">Faecalibacterium prausnitzii</name>
    <dbReference type="NCBI Taxonomy" id="853"/>
    <lineage>
        <taxon>Bacteria</taxon>
        <taxon>Bacillati</taxon>
        <taxon>Bacillota</taxon>
        <taxon>Clostridia</taxon>
        <taxon>Eubacteriales</taxon>
        <taxon>Oscillospiraceae</taxon>
        <taxon>Faecalibacterium</taxon>
    </lineage>
</organism>
<accession>A0A2J4JS37</accession>
<protein>
    <recommendedName>
        <fullName evidence="3">Transposase DDE domain-containing protein</fullName>
    </recommendedName>
</protein>
<dbReference type="RefSeq" id="WP_097781733.1">
    <property type="nucleotide sequence ID" value="NZ_NMTS02000001.1"/>
</dbReference>
<evidence type="ECO:0008006" key="3">
    <source>
        <dbReference type="Google" id="ProtNLM"/>
    </source>
</evidence>
<dbReference type="Proteomes" id="UP000221015">
    <property type="component" value="Unassembled WGS sequence"/>
</dbReference>
<evidence type="ECO:0000313" key="2">
    <source>
        <dbReference type="Proteomes" id="UP000221015"/>
    </source>
</evidence>
<proteinExistence type="predicted"/>
<dbReference type="EMBL" id="NMTS02000001">
    <property type="protein sequence ID" value="PLK30666.1"/>
    <property type="molecule type" value="Genomic_DNA"/>
</dbReference>
<reference evidence="1 2" key="1">
    <citation type="journal article" date="2017" name="Front. Microbiol.">
        <title>New Insights into the Diversity of the Genus Faecalibacterium.</title>
        <authorList>
            <person name="Benevides L."/>
            <person name="Burman S."/>
            <person name="Martin R."/>
            <person name="Robert V."/>
            <person name="Thomas M."/>
            <person name="Miquel S."/>
            <person name="Chain F."/>
            <person name="Sokol H."/>
            <person name="Bermudez-Humaran L.G."/>
            <person name="Morrison M."/>
            <person name="Langella P."/>
            <person name="Azevedo V.A."/>
            <person name="Chatel J.M."/>
            <person name="Soares S."/>
        </authorList>
    </citation>
    <scope>NUCLEOTIDE SEQUENCE [LARGE SCALE GENOMIC DNA]</scope>
    <source>
        <strain evidence="1 2">CNCM I 4542</strain>
    </source>
</reference>
<sequence length="74" mass="8336">MSNDFGALTILAPKCQKCPKVETCDHKQLAHLGYIIPIEDIGISMVAQRGNGKSLSQLEIVDSLMKRRFNYENR</sequence>